<sequence length="960" mass="103998">MLRLLVDISRSLRPLTRSHAHQLRTMPSLPSLAQMYKDAHAAGTASKLTARDLRRLLAETGWTCSDEEWKEGGLRDEAKEVWGKLVANDGEGHASSPPPAKKRKTSTAKAEEDEGEAQEKNGGRKKTEGRSKYERAADKNFQTFAAAMVDDVVEGLAGGAAAVAAALGPGGLDDSDDEEEDDDYAGSSSGSSPPSPPKKGKKGSASSDESGSSDDDGDSGSVASSSAAKKGKAKAKAPANGKGKGKAAPAKKGGRKGKAPAGGFKSAELIADSDDSSNELPPSKAIDDSSDEDGGSKKKGKKRASSVGSGASKGKGKADKPKKERKPPAPKPGDAEKGTEEEEEKIKKLKALLTAASGPRAFSASTGAERTLTAARRIEILENHLAKLGLPVKNGKLPTMAKAKEIGEQRQLDKEMAELGGNPLHAGLRDGKQITADSDDDVASGPSKKKLASSSARKKDVAAEREKFAALAFTARLLDVAWAAHPCREEASSSLVLLHLTSLLTMAAAVAHELTQTFVDKPWANAYPLSFLPSAGNAVRPISSVRGGDEPVELDIELPVDEWGDVGSVQDSEVRATQEPAHTKRQREDEPTSDFGMVAQSETGGWRRRRLSPLPTFASPTSFQLKNRRQGMPYLNRSYPLPMPRARSTRLRPASPPRQEPSSAPAGLYDNPHGFIFDFATSAAPSEQAEKRRSSTTSTSTDRKAPPKSPTLTHDMLFPSLRGLTFQDYEQFLLDTPITPVWSAPLYEAMLSFFRFCAPCAVWAKDPDRVSAAGKLAPIARQLLACQPNRQAIQAVYKPQSAPGYETLDARLKSKFRAMRDAMRWLFDDSTLQVDSVAHLVRKAPLPLYILVRELASVIHLCELTQHAERELTQHLASLRRVSPHEAAAIVLLRWLQQIRTPNRHYVFFAHSNGSLRFDDQREPPWAWWFKRVEVGDPCTTEVLDEWEKGVLAEEDWSNF</sequence>
<dbReference type="EMBL" id="CWKI01000011">
    <property type="protein sequence ID" value="CTR09742.1"/>
    <property type="molecule type" value="Genomic_DNA"/>
</dbReference>
<dbReference type="EMBL" id="LCTV02000011">
    <property type="protein sequence ID" value="PRQ71687.1"/>
    <property type="molecule type" value="Genomic_DNA"/>
</dbReference>
<feature type="compositionally biased region" description="Low complexity" evidence="1">
    <location>
        <begin position="236"/>
        <end position="251"/>
    </location>
</feature>
<feature type="compositionally biased region" description="Acidic residues" evidence="1">
    <location>
        <begin position="173"/>
        <end position="184"/>
    </location>
</feature>
<feature type="region of interest" description="Disordered" evidence="1">
    <location>
        <begin position="569"/>
        <end position="604"/>
    </location>
</feature>
<protein>
    <submittedName>
        <fullName evidence="2 3">Proteophosphoglycan ppg4</fullName>
    </submittedName>
</protein>
<feature type="region of interest" description="Disordered" evidence="1">
    <location>
        <begin position="88"/>
        <end position="134"/>
    </location>
</feature>
<dbReference type="Proteomes" id="UP000199069">
    <property type="component" value="Unassembled WGS sequence"/>
</dbReference>
<feature type="region of interest" description="Disordered" evidence="1">
    <location>
        <begin position="420"/>
        <end position="456"/>
    </location>
</feature>
<feature type="region of interest" description="Disordered" evidence="1">
    <location>
        <begin position="166"/>
        <end position="346"/>
    </location>
</feature>
<name>A0A0K3CM17_RHOTO</name>
<reference evidence="2 4" key="1">
    <citation type="submission" date="2015-07" db="EMBL/GenBank/DDBJ databases">
        <authorList>
            <person name="Cajimat M.N.B."/>
            <person name="Milazzo M.L."/>
            <person name="Fulhorst C.F."/>
        </authorList>
    </citation>
    <scope>NUCLEOTIDE SEQUENCE [LARGE SCALE GENOMIC DNA]</scope>
    <source>
        <strain evidence="2">Single colony</strain>
    </source>
</reference>
<evidence type="ECO:0000313" key="4">
    <source>
        <dbReference type="Proteomes" id="UP000199069"/>
    </source>
</evidence>
<feature type="region of interest" description="Disordered" evidence="1">
    <location>
        <begin position="629"/>
        <end position="667"/>
    </location>
</feature>
<dbReference type="OrthoDB" id="2528783at2759"/>
<accession>A0A0K3CM17</accession>
<dbReference type="AlphaFoldDB" id="A0A0K3CM17"/>
<evidence type="ECO:0000313" key="2">
    <source>
        <dbReference type="EMBL" id="CTR09742.1"/>
    </source>
</evidence>
<feature type="compositionally biased region" description="Low complexity" evidence="1">
    <location>
        <begin position="219"/>
        <end position="228"/>
    </location>
</feature>
<keyword evidence="4" id="KW-1185">Reference proteome</keyword>
<evidence type="ECO:0000256" key="1">
    <source>
        <dbReference type="SAM" id="MobiDB-lite"/>
    </source>
</evidence>
<gene>
    <name evidence="2" type="primary">FGENESH: predicted gene_11.99</name>
    <name evidence="3" type="ORF">AAT19DRAFT_9802</name>
    <name evidence="2" type="ORF">BN2166_0056030</name>
</gene>
<organism evidence="2 4">
    <name type="scientific">Rhodotorula toruloides</name>
    <name type="common">Yeast</name>
    <name type="synonym">Rhodosporidium toruloides</name>
    <dbReference type="NCBI Taxonomy" id="5286"/>
    <lineage>
        <taxon>Eukaryota</taxon>
        <taxon>Fungi</taxon>
        <taxon>Dikarya</taxon>
        <taxon>Basidiomycota</taxon>
        <taxon>Pucciniomycotina</taxon>
        <taxon>Microbotryomycetes</taxon>
        <taxon>Sporidiobolales</taxon>
        <taxon>Sporidiobolaceae</taxon>
        <taxon>Rhodotorula</taxon>
    </lineage>
</organism>
<dbReference type="Proteomes" id="UP000239560">
    <property type="component" value="Unassembled WGS sequence"/>
</dbReference>
<feature type="region of interest" description="Disordered" evidence="1">
    <location>
        <begin position="682"/>
        <end position="714"/>
    </location>
</feature>
<proteinExistence type="predicted"/>
<feature type="compositionally biased region" description="Basic and acidic residues" evidence="1">
    <location>
        <begin position="117"/>
        <end position="134"/>
    </location>
</feature>
<reference evidence="3 5" key="2">
    <citation type="journal article" date="2018" name="Elife">
        <title>Functional genomics of lipid metabolism in the oleaginous yeast Rhodosporidium toruloides.</title>
        <authorList>
            <person name="Coradetti S.T."/>
            <person name="Pinel D."/>
            <person name="Geiselman G."/>
            <person name="Ito M."/>
            <person name="Mondo S."/>
            <person name="Reilly M.C."/>
            <person name="Cheng Y.F."/>
            <person name="Bauer S."/>
            <person name="Grigoriev I."/>
            <person name="Gladden J.M."/>
            <person name="Simmons B.A."/>
            <person name="Brem R."/>
            <person name="Arkin A.P."/>
            <person name="Skerker J.M."/>
        </authorList>
    </citation>
    <scope>NUCLEOTIDE SEQUENCE [LARGE SCALE GENOMIC DNA]</scope>
    <source>
        <strain evidence="3 5">NBRC 0880</strain>
    </source>
</reference>
<evidence type="ECO:0000313" key="5">
    <source>
        <dbReference type="Proteomes" id="UP000239560"/>
    </source>
</evidence>
<evidence type="ECO:0000313" key="3">
    <source>
        <dbReference type="EMBL" id="PRQ71687.1"/>
    </source>
</evidence>